<dbReference type="Proteomes" id="UP001596500">
    <property type="component" value="Unassembled WGS sequence"/>
</dbReference>
<dbReference type="EMBL" id="JBHTBW010000087">
    <property type="protein sequence ID" value="MFC7443446.1"/>
    <property type="molecule type" value="Genomic_DNA"/>
</dbReference>
<protein>
    <submittedName>
        <fullName evidence="1">Uncharacterized protein</fullName>
    </submittedName>
</protein>
<comment type="caution">
    <text evidence="1">The sequence shown here is derived from an EMBL/GenBank/DDBJ whole genome shotgun (WGS) entry which is preliminary data.</text>
</comment>
<sequence>MGDKDFLDKQLEWLEQQEKEHFLTEEERRALEELRETIEFDCE</sequence>
<reference evidence="2" key="1">
    <citation type="journal article" date="2019" name="Int. J. Syst. Evol. Microbiol.">
        <title>The Global Catalogue of Microorganisms (GCM) 10K type strain sequencing project: providing services to taxonomists for standard genome sequencing and annotation.</title>
        <authorList>
            <consortium name="The Broad Institute Genomics Platform"/>
            <consortium name="The Broad Institute Genome Sequencing Center for Infectious Disease"/>
            <person name="Wu L."/>
            <person name="Ma J."/>
        </authorList>
    </citation>
    <scope>NUCLEOTIDE SEQUENCE [LARGE SCALE GENOMIC DNA]</scope>
    <source>
        <strain evidence="2">CGMCC 1.12942</strain>
    </source>
</reference>
<evidence type="ECO:0000313" key="1">
    <source>
        <dbReference type="EMBL" id="MFC7443446.1"/>
    </source>
</evidence>
<gene>
    <name evidence="1" type="ORF">ACFQNG_20520</name>
</gene>
<evidence type="ECO:0000313" key="2">
    <source>
        <dbReference type="Proteomes" id="UP001596500"/>
    </source>
</evidence>
<name>A0ABW2RRU2_9BACL</name>
<dbReference type="RefSeq" id="WP_379867778.1">
    <property type="nucleotide sequence ID" value="NZ_JBHTBW010000087.1"/>
</dbReference>
<proteinExistence type="predicted"/>
<organism evidence="1 2">
    <name type="scientific">Laceyella putida</name>
    <dbReference type="NCBI Taxonomy" id="110101"/>
    <lineage>
        <taxon>Bacteria</taxon>
        <taxon>Bacillati</taxon>
        <taxon>Bacillota</taxon>
        <taxon>Bacilli</taxon>
        <taxon>Bacillales</taxon>
        <taxon>Thermoactinomycetaceae</taxon>
        <taxon>Laceyella</taxon>
    </lineage>
</organism>
<keyword evidence="2" id="KW-1185">Reference proteome</keyword>
<accession>A0ABW2RRU2</accession>